<dbReference type="Proteomes" id="UP000192578">
    <property type="component" value="Unassembled WGS sequence"/>
</dbReference>
<dbReference type="EMBL" id="MTYJ01000003">
    <property type="protein sequence ID" value="OQV25434.1"/>
    <property type="molecule type" value="Genomic_DNA"/>
</dbReference>
<reference evidence="2" key="1">
    <citation type="submission" date="2017-01" db="EMBL/GenBank/DDBJ databases">
        <title>Comparative genomics of anhydrobiosis in the tardigrade Hypsibius dujardini.</title>
        <authorList>
            <person name="Yoshida Y."/>
            <person name="Koutsovoulos G."/>
            <person name="Laetsch D."/>
            <person name="Stevens L."/>
            <person name="Kumar S."/>
            <person name="Horikawa D."/>
            <person name="Ishino K."/>
            <person name="Komine S."/>
            <person name="Tomita M."/>
            <person name="Blaxter M."/>
            <person name="Arakawa K."/>
        </authorList>
    </citation>
    <scope>NUCLEOTIDE SEQUENCE [LARGE SCALE GENOMIC DNA]</scope>
    <source>
        <strain evidence="2">Z151</strain>
    </source>
</reference>
<gene>
    <name evidence="1" type="ORF">BV898_01110</name>
</gene>
<keyword evidence="2" id="KW-1185">Reference proteome</keyword>
<accession>A0A1W0XD75</accession>
<evidence type="ECO:0000313" key="1">
    <source>
        <dbReference type="EMBL" id="OQV25434.1"/>
    </source>
</evidence>
<organism evidence="1 2">
    <name type="scientific">Hypsibius exemplaris</name>
    <name type="common">Freshwater tardigrade</name>
    <dbReference type="NCBI Taxonomy" id="2072580"/>
    <lineage>
        <taxon>Eukaryota</taxon>
        <taxon>Metazoa</taxon>
        <taxon>Ecdysozoa</taxon>
        <taxon>Tardigrada</taxon>
        <taxon>Eutardigrada</taxon>
        <taxon>Parachela</taxon>
        <taxon>Hypsibioidea</taxon>
        <taxon>Hypsibiidae</taxon>
        <taxon>Hypsibius</taxon>
    </lineage>
</organism>
<evidence type="ECO:0000313" key="2">
    <source>
        <dbReference type="Proteomes" id="UP000192578"/>
    </source>
</evidence>
<proteinExistence type="predicted"/>
<sequence>MYPVAIPSTESTILEKEKLAAFAEEPENVISRVFVKLKGFSSNKVTTKVFFGISPSDVSSKLLHEANLTKELYADHYAQPPKGLATHFSSDQMMALLAAKSPYKIIYEEMPEVVAEDQQEIPKLFPDVAAAVTNVPRPKRARYVAKRLSK</sequence>
<protein>
    <submittedName>
        <fullName evidence="1">Uncharacterized protein</fullName>
    </submittedName>
</protein>
<name>A0A1W0XD75_HYPEX</name>
<dbReference type="AlphaFoldDB" id="A0A1W0XD75"/>
<comment type="caution">
    <text evidence="1">The sequence shown here is derived from an EMBL/GenBank/DDBJ whole genome shotgun (WGS) entry which is preliminary data.</text>
</comment>